<organism evidence="1">
    <name type="scientific">Theileria annulata</name>
    <dbReference type="NCBI Taxonomy" id="5874"/>
    <lineage>
        <taxon>Eukaryota</taxon>
        <taxon>Sar</taxon>
        <taxon>Alveolata</taxon>
        <taxon>Apicomplexa</taxon>
        <taxon>Aconoidasida</taxon>
        <taxon>Piroplasmida</taxon>
        <taxon>Theileriidae</taxon>
        <taxon>Theileria</taxon>
    </lineage>
</organism>
<dbReference type="EMBL" id="UIVS01000004">
    <property type="protein sequence ID" value="SVP95603.1"/>
    <property type="molecule type" value="Genomic_DNA"/>
</dbReference>
<gene>
    <name evidence="1" type="ORF">TAT_000376900</name>
    <name evidence="2" type="ORF">TAV_000376800</name>
</gene>
<dbReference type="VEuPathDB" id="PiroplasmaDB:TA11235"/>
<dbReference type="EMBL" id="UIVT01000004">
    <property type="protein sequence ID" value="SVP95025.1"/>
    <property type="molecule type" value="Genomic_DNA"/>
</dbReference>
<proteinExistence type="predicted"/>
<name>A0A3B0MZE4_THEAN</name>
<dbReference type="AlphaFoldDB" id="A0A3B0MZE4"/>
<dbReference type="Gene3D" id="3.70.10.10">
    <property type="match status" value="1"/>
</dbReference>
<sequence length="351" mass="40366">MSQLLIKRNRILSSQSVDSQPSPSPDDIRGRLFIEGLDDLESESDIECVFKTSGFLKLLLLSINPSQTRNLPTSKISEGMGIQSNSSYYVHFVFKPEYLMIQSMMEGQSMYTCISISKEHLNKYTFMNNLPQNMNTVDVAVPLKPILICIGMYSQNSELSLSYNTEDKQIVLKGNCTDYDRFKYSSDVGQHLFCRLKTILASPLNIPFEDLFFNIEKYDYFTISPKILYSCIYDITTDSSSTRMILEVTPPTPNSPHVLGMTRENSVIIIQWDFSLDKNIFEDFKITKNHLYKYSTKCMHCVTNGLKISNKCKVMIKENGALLIRSYISWNISEEISLYYYVCPFVDKKLN</sequence>
<accession>A0A3B0MZE4</accession>
<protein>
    <submittedName>
        <fullName evidence="1">Uncharacterized protein</fullName>
    </submittedName>
</protein>
<evidence type="ECO:0000313" key="1">
    <source>
        <dbReference type="EMBL" id="SVP95025.1"/>
    </source>
</evidence>
<reference evidence="1" key="1">
    <citation type="submission" date="2018-07" db="EMBL/GenBank/DDBJ databases">
        <authorList>
            <person name="Quirk P.G."/>
            <person name="Krulwich T.A."/>
        </authorList>
    </citation>
    <scope>NUCLEOTIDE SEQUENCE</scope>
    <source>
        <strain evidence="1">Anand</strain>
    </source>
</reference>
<evidence type="ECO:0000313" key="2">
    <source>
        <dbReference type="EMBL" id="SVP95603.1"/>
    </source>
</evidence>